<dbReference type="PANTHER" id="PTHR43201">
    <property type="entry name" value="ACYL-COA SYNTHETASE"/>
    <property type="match status" value="1"/>
</dbReference>
<evidence type="ECO:0000256" key="1">
    <source>
        <dbReference type="ARBA" id="ARBA00006432"/>
    </source>
</evidence>
<dbReference type="InterPro" id="IPR025110">
    <property type="entry name" value="AMP-bd_C"/>
</dbReference>
<organism evidence="6">
    <name type="scientific">marine metagenome</name>
    <dbReference type="NCBI Taxonomy" id="408172"/>
    <lineage>
        <taxon>unclassified sequences</taxon>
        <taxon>metagenomes</taxon>
        <taxon>ecological metagenomes</taxon>
    </lineage>
</organism>
<evidence type="ECO:0000259" key="4">
    <source>
        <dbReference type="Pfam" id="PF00501"/>
    </source>
</evidence>
<dbReference type="Pfam" id="PF00501">
    <property type="entry name" value="AMP-binding"/>
    <property type="match status" value="1"/>
</dbReference>
<dbReference type="InterPro" id="IPR042099">
    <property type="entry name" value="ANL_N_sf"/>
</dbReference>
<feature type="domain" description="AMP-binding enzyme C-terminal" evidence="5">
    <location>
        <begin position="424"/>
        <end position="500"/>
    </location>
</feature>
<protein>
    <recommendedName>
        <fullName evidence="7">Cyclohexanecarboxylate-CoA ligase</fullName>
    </recommendedName>
</protein>
<reference evidence="6" key="1">
    <citation type="submission" date="2018-05" db="EMBL/GenBank/DDBJ databases">
        <authorList>
            <person name="Lanie J.A."/>
            <person name="Ng W.-L."/>
            <person name="Kazmierczak K.M."/>
            <person name="Andrzejewski T.M."/>
            <person name="Davidsen T.M."/>
            <person name="Wayne K.J."/>
            <person name="Tettelin H."/>
            <person name="Glass J.I."/>
            <person name="Rusch D."/>
            <person name="Podicherti R."/>
            <person name="Tsui H.-C.T."/>
            <person name="Winkler M.E."/>
        </authorList>
    </citation>
    <scope>NUCLEOTIDE SEQUENCE</scope>
</reference>
<dbReference type="GO" id="GO:0006631">
    <property type="term" value="P:fatty acid metabolic process"/>
    <property type="evidence" value="ECO:0007669"/>
    <property type="project" value="TreeGrafter"/>
</dbReference>
<dbReference type="EMBL" id="UINC01002201">
    <property type="protein sequence ID" value="SUZ94070.1"/>
    <property type="molecule type" value="Genomic_DNA"/>
</dbReference>
<dbReference type="SUPFAM" id="SSF56801">
    <property type="entry name" value="Acetyl-CoA synthetase-like"/>
    <property type="match status" value="1"/>
</dbReference>
<sequence length="518" mass="55402">MSNPIYDARTFWDLLERRVAATPGRNMLLDTGGRALTFADVKERAERAAAGFGAMGVGEGTPVTWVLPTRIETVVASLALSRLGAVQNPILHIYRDREVGFCIRQTEAELVLVPGEWGGFDYTAMVERATADLDAPPSVLTAYDSLPEGDPSSLPPVPDPGGEPIRWTYYTSGTTSDPKGVMHSDASLMAGGVGLARALDMQADDVGSIAFPYSHIGGPDYLVCLLASGFPAVLVEKFDLLPTIDAYRRLGVTMAGGSTAFYTMFLNVQRQTPDEPIIPTLRLLSGGGAPKPPEVYFEVQAEMGIPVAHGYGMTESPMICQGSPHDTDDQLAHTDGAPVFGAEVSVVRPDGSDCGPGEEGEVVISGPQLFKGYRDASLDAAAFDDRGRFRSGDLGVLRDDGYLTLTGRVKDIIIRKGENISAKEVEDVLFAHPSVNAVAVIGLPDAERGERVCAVVETADGAEPLTFDDMVGACEAAGLMRQKVPEQLVAYRGALPRNATLKILKYELRDELAEVAWP</sequence>
<comment type="similarity">
    <text evidence="1">Belongs to the ATP-dependent AMP-binding enzyme family.</text>
</comment>
<evidence type="ECO:0000256" key="3">
    <source>
        <dbReference type="SAM" id="MobiDB-lite"/>
    </source>
</evidence>
<evidence type="ECO:0000259" key="5">
    <source>
        <dbReference type="Pfam" id="PF13193"/>
    </source>
</evidence>
<accession>A0A381RQB4</accession>
<dbReference type="InterPro" id="IPR045851">
    <property type="entry name" value="AMP-bd_C_sf"/>
</dbReference>
<dbReference type="PANTHER" id="PTHR43201:SF5">
    <property type="entry name" value="MEDIUM-CHAIN ACYL-COA LIGASE ACSF2, MITOCHONDRIAL"/>
    <property type="match status" value="1"/>
</dbReference>
<keyword evidence="2" id="KW-0436">Ligase</keyword>
<dbReference type="GO" id="GO:0031956">
    <property type="term" value="F:medium-chain fatty acid-CoA ligase activity"/>
    <property type="evidence" value="ECO:0007669"/>
    <property type="project" value="TreeGrafter"/>
</dbReference>
<dbReference type="Pfam" id="PF13193">
    <property type="entry name" value="AMP-binding_C"/>
    <property type="match status" value="1"/>
</dbReference>
<evidence type="ECO:0008006" key="7">
    <source>
        <dbReference type="Google" id="ProtNLM"/>
    </source>
</evidence>
<dbReference type="InterPro" id="IPR000873">
    <property type="entry name" value="AMP-dep_synth/lig_dom"/>
</dbReference>
<dbReference type="AlphaFoldDB" id="A0A381RQB4"/>
<proteinExistence type="inferred from homology"/>
<gene>
    <name evidence="6" type="ORF">METZ01_LOCUS46924</name>
</gene>
<name>A0A381RQB4_9ZZZZ</name>
<evidence type="ECO:0000313" key="6">
    <source>
        <dbReference type="EMBL" id="SUZ94070.1"/>
    </source>
</evidence>
<dbReference type="Gene3D" id="3.40.50.12780">
    <property type="entry name" value="N-terminal domain of ligase-like"/>
    <property type="match status" value="1"/>
</dbReference>
<dbReference type="Gene3D" id="3.30.300.30">
    <property type="match status" value="1"/>
</dbReference>
<feature type="region of interest" description="Disordered" evidence="3">
    <location>
        <begin position="140"/>
        <end position="162"/>
    </location>
</feature>
<feature type="domain" description="AMP-dependent synthetase/ligase" evidence="4">
    <location>
        <begin position="15"/>
        <end position="373"/>
    </location>
</feature>
<evidence type="ECO:0000256" key="2">
    <source>
        <dbReference type="ARBA" id="ARBA00022598"/>
    </source>
</evidence>